<gene>
    <name evidence="1" type="ORF">KC01_LOCUS3091</name>
</gene>
<organism evidence="1 2">
    <name type="scientific">Knipowitschia caucasica</name>
    <name type="common">Caucasian dwarf goby</name>
    <name type="synonym">Pomatoschistus caucasicus</name>
    <dbReference type="NCBI Taxonomy" id="637954"/>
    <lineage>
        <taxon>Eukaryota</taxon>
        <taxon>Metazoa</taxon>
        <taxon>Chordata</taxon>
        <taxon>Craniata</taxon>
        <taxon>Vertebrata</taxon>
        <taxon>Euteleostomi</taxon>
        <taxon>Actinopterygii</taxon>
        <taxon>Neopterygii</taxon>
        <taxon>Teleostei</taxon>
        <taxon>Neoteleostei</taxon>
        <taxon>Acanthomorphata</taxon>
        <taxon>Gobiaria</taxon>
        <taxon>Gobiiformes</taxon>
        <taxon>Gobioidei</taxon>
        <taxon>Gobiidae</taxon>
        <taxon>Gobiinae</taxon>
        <taxon>Knipowitschia</taxon>
    </lineage>
</organism>
<protein>
    <submittedName>
        <fullName evidence="1">Uncharacterized protein</fullName>
    </submittedName>
</protein>
<reference evidence="1 2" key="1">
    <citation type="submission" date="2024-04" db="EMBL/GenBank/DDBJ databases">
        <authorList>
            <person name="Waldvogel A.-M."/>
            <person name="Schoenle A."/>
        </authorList>
    </citation>
    <scope>NUCLEOTIDE SEQUENCE [LARGE SCALE GENOMIC DNA]</scope>
</reference>
<evidence type="ECO:0000313" key="2">
    <source>
        <dbReference type="Proteomes" id="UP001497482"/>
    </source>
</evidence>
<accession>A0AAV2J2Z7</accession>
<proteinExistence type="predicted"/>
<sequence>MPGPFVQRGPLPRAQCSQAKSDLGNSALLGHLHQSKAMKRYLPSAPELFLQALCCAQGKSAEHEEGGRQEALGVGLVGVTVETVWSRLVTGRRLFALVGQSRNVFS</sequence>
<evidence type="ECO:0000313" key="1">
    <source>
        <dbReference type="EMBL" id="CAL1570881.1"/>
    </source>
</evidence>
<dbReference type="Proteomes" id="UP001497482">
    <property type="component" value="Chromosome 10"/>
</dbReference>
<name>A0AAV2J2Z7_KNICA</name>
<dbReference type="AlphaFoldDB" id="A0AAV2J2Z7"/>
<dbReference type="EMBL" id="OZ035832">
    <property type="protein sequence ID" value="CAL1570881.1"/>
    <property type="molecule type" value="Genomic_DNA"/>
</dbReference>
<keyword evidence="2" id="KW-1185">Reference proteome</keyword>